<evidence type="ECO:0000313" key="3">
    <source>
        <dbReference type="Proteomes" id="UP000317371"/>
    </source>
</evidence>
<comment type="caution">
    <text evidence="2">The sequence shown here is derived from an EMBL/GenBank/DDBJ whole genome shotgun (WGS) entry which is preliminary data.</text>
</comment>
<keyword evidence="1" id="KW-0812">Transmembrane</keyword>
<dbReference type="InParanoid" id="A0A540VJ58"/>
<dbReference type="EMBL" id="VIGC01000006">
    <property type="protein sequence ID" value="TQE96804.1"/>
    <property type="molecule type" value="Genomic_DNA"/>
</dbReference>
<organism evidence="2 3">
    <name type="scientific">Litorilinea aerophila</name>
    <dbReference type="NCBI Taxonomy" id="1204385"/>
    <lineage>
        <taxon>Bacteria</taxon>
        <taxon>Bacillati</taxon>
        <taxon>Chloroflexota</taxon>
        <taxon>Caldilineae</taxon>
        <taxon>Caldilineales</taxon>
        <taxon>Caldilineaceae</taxon>
        <taxon>Litorilinea</taxon>
    </lineage>
</organism>
<dbReference type="Proteomes" id="UP000317371">
    <property type="component" value="Unassembled WGS sequence"/>
</dbReference>
<proteinExistence type="predicted"/>
<dbReference type="RefSeq" id="WP_229964166.1">
    <property type="nucleotide sequence ID" value="NZ_VIGC02000006.1"/>
</dbReference>
<evidence type="ECO:0000313" key="2">
    <source>
        <dbReference type="EMBL" id="TQE96804.1"/>
    </source>
</evidence>
<evidence type="ECO:0000256" key="1">
    <source>
        <dbReference type="SAM" id="Phobius"/>
    </source>
</evidence>
<sequence length="160" mass="16726">MTGQNVTQSHPNPQETTATIASFQQKSTGLSLVITASAAAYYIANMWPMRPIALANDAIPAGYGGLVLGTVILIILAQIVLQAVLAIGAGSTPAPTAHERNAAMKANRNAYPVLVTGLLAAVGSVFLQELTPFCTANIAILSFMAAEMVRLGSQLVYARR</sequence>
<name>A0A540VJ58_9CHLR</name>
<protein>
    <submittedName>
        <fullName evidence="2">Uncharacterized protein</fullName>
    </submittedName>
</protein>
<dbReference type="AlphaFoldDB" id="A0A540VJ58"/>
<feature type="transmembrane region" description="Helical" evidence="1">
    <location>
        <begin position="139"/>
        <end position="158"/>
    </location>
</feature>
<keyword evidence="1" id="KW-1133">Transmembrane helix</keyword>
<keyword evidence="3" id="KW-1185">Reference proteome</keyword>
<keyword evidence="1" id="KW-0472">Membrane</keyword>
<accession>A0A540VJ58</accession>
<feature type="transmembrane region" description="Helical" evidence="1">
    <location>
        <begin position="29"/>
        <end position="47"/>
    </location>
</feature>
<reference evidence="2 3" key="1">
    <citation type="submission" date="2019-06" db="EMBL/GenBank/DDBJ databases">
        <title>Genome sequence of Litorilinea aerophila BAA-2444.</title>
        <authorList>
            <person name="Maclea K.S."/>
            <person name="Maurais E.G."/>
            <person name="Iannazzi L.C."/>
        </authorList>
    </citation>
    <scope>NUCLEOTIDE SEQUENCE [LARGE SCALE GENOMIC DNA]</scope>
    <source>
        <strain evidence="2 3">ATCC BAA-2444</strain>
    </source>
</reference>
<feature type="transmembrane region" description="Helical" evidence="1">
    <location>
        <begin position="67"/>
        <end position="89"/>
    </location>
</feature>
<gene>
    <name evidence="2" type="ORF">FKZ61_05975</name>
</gene>
<feature type="transmembrane region" description="Helical" evidence="1">
    <location>
        <begin position="110"/>
        <end position="127"/>
    </location>
</feature>